<keyword evidence="3" id="KW-1185">Reference proteome</keyword>
<dbReference type="EMBL" id="MU863634">
    <property type="protein sequence ID" value="KAK4101573.1"/>
    <property type="molecule type" value="Genomic_DNA"/>
</dbReference>
<name>A0AAN6Q171_9PEZI</name>
<reference evidence="2" key="2">
    <citation type="submission" date="2023-05" db="EMBL/GenBank/DDBJ databases">
        <authorList>
            <consortium name="Lawrence Berkeley National Laboratory"/>
            <person name="Steindorff A."/>
            <person name="Hensen N."/>
            <person name="Bonometti L."/>
            <person name="Westerberg I."/>
            <person name="Brannstrom I.O."/>
            <person name="Guillou S."/>
            <person name="Cros-Aarteil S."/>
            <person name="Calhoun S."/>
            <person name="Haridas S."/>
            <person name="Kuo A."/>
            <person name="Mondo S."/>
            <person name="Pangilinan J."/>
            <person name="Riley R."/>
            <person name="Labutti K."/>
            <person name="Andreopoulos B."/>
            <person name="Lipzen A."/>
            <person name="Chen C."/>
            <person name="Yanf M."/>
            <person name="Daum C."/>
            <person name="Ng V."/>
            <person name="Clum A."/>
            <person name="Ohm R."/>
            <person name="Martin F."/>
            <person name="Silar P."/>
            <person name="Natvig D."/>
            <person name="Lalanne C."/>
            <person name="Gautier V."/>
            <person name="Ament-Velasquez S.L."/>
            <person name="Kruys A."/>
            <person name="Hutchinson M.I."/>
            <person name="Powell A.J."/>
            <person name="Barry K."/>
            <person name="Miller A.N."/>
            <person name="Grigoriev I.V."/>
            <person name="Debuchy R."/>
            <person name="Gladieux P."/>
            <person name="Thoren M.H."/>
            <person name="Johannesson H."/>
        </authorList>
    </citation>
    <scope>NUCLEOTIDE SEQUENCE</scope>
    <source>
        <strain evidence="2">CBS 757.83</strain>
    </source>
</reference>
<sequence length="473" mass="52610">MMLDIIEEFKPGWKSQLPQDKKLHLSFNPYGDGSGYDSLGVHLMMRDSGKVDGSFQLLYQSSDEHLFPDDYDTKALRMLPRQLLRWTLQVVDDSRSAATIDRAFRWLSHCVERLGSCTVADSEFKPKRLVHVGSRDDSSPKVHLFEPDRPTTYACLSYCWGTDLDGVLTTTTENLSTHLEGIPEGALPKTVADAVLLCRNMGIPNLWVDSLCIVQDMHQDWAQQSSVMGEIHARCHLAIYPLETRGWTLQEFLLPNRKLFFTSDEMKPVLLDMKEVMGLSGRPSWRSGNKKHTHSTLLRDWKGLVKDYSSRNLTNSADKLSAISGLAAMMTRAMAVVGASQDTYLAGLWASDLPTGLTWTTSGGTRPAPYRALTWSWASLDGPMTNFYPNLPFRPKFMSHRSIDFELHEAVCLPEEGSNSTGRLLGVHLTILGAVAPLELVAVRSMPSMIGPANLTSNSTTGYCALPTTFAFG</sequence>
<feature type="domain" description="Heterokaryon incompatibility" evidence="1">
    <location>
        <begin position="153"/>
        <end position="239"/>
    </location>
</feature>
<evidence type="ECO:0000313" key="2">
    <source>
        <dbReference type="EMBL" id="KAK4101573.1"/>
    </source>
</evidence>
<accession>A0AAN6Q171</accession>
<dbReference type="PANTHER" id="PTHR33112:SF16">
    <property type="entry name" value="HETEROKARYON INCOMPATIBILITY DOMAIN-CONTAINING PROTEIN"/>
    <property type="match status" value="1"/>
</dbReference>
<organism evidence="2 3">
    <name type="scientific">Parathielavia hyrcaniae</name>
    <dbReference type="NCBI Taxonomy" id="113614"/>
    <lineage>
        <taxon>Eukaryota</taxon>
        <taxon>Fungi</taxon>
        <taxon>Dikarya</taxon>
        <taxon>Ascomycota</taxon>
        <taxon>Pezizomycotina</taxon>
        <taxon>Sordariomycetes</taxon>
        <taxon>Sordariomycetidae</taxon>
        <taxon>Sordariales</taxon>
        <taxon>Chaetomiaceae</taxon>
        <taxon>Parathielavia</taxon>
    </lineage>
</organism>
<reference evidence="2" key="1">
    <citation type="journal article" date="2023" name="Mol. Phylogenet. Evol.">
        <title>Genome-scale phylogeny and comparative genomics of the fungal order Sordariales.</title>
        <authorList>
            <person name="Hensen N."/>
            <person name="Bonometti L."/>
            <person name="Westerberg I."/>
            <person name="Brannstrom I.O."/>
            <person name="Guillou S."/>
            <person name="Cros-Aarteil S."/>
            <person name="Calhoun S."/>
            <person name="Haridas S."/>
            <person name="Kuo A."/>
            <person name="Mondo S."/>
            <person name="Pangilinan J."/>
            <person name="Riley R."/>
            <person name="LaButti K."/>
            <person name="Andreopoulos B."/>
            <person name="Lipzen A."/>
            <person name="Chen C."/>
            <person name="Yan M."/>
            <person name="Daum C."/>
            <person name="Ng V."/>
            <person name="Clum A."/>
            <person name="Steindorff A."/>
            <person name="Ohm R.A."/>
            <person name="Martin F."/>
            <person name="Silar P."/>
            <person name="Natvig D.O."/>
            <person name="Lalanne C."/>
            <person name="Gautier V."/>
            <person name="Ament-Velasquez S.L."/>
            <person name="Kruys A."/>
            <person name="Hutchinson M.I."/>
            <person name="Powell A.J."/>
            <person name="Barry K."/>
            <person name="Miller A.N."/>
            <person name="Grigoriev I.V."/>
            <person name="Debuchy R."/>
            <person name="Gladieux P."/>
            <person name="Hiltunen Thoren M."/>
            <person name="Johannesson H."/>
        </authorList>
    </citation>
    <scope>NUCLEOTIDE SEQUENCE</scope>
    <source>
        <strain evidence="2">CBS 757.83</strain>
    </source>
</reference>
<dbReference type="AlphaFoldDB" id="A0AAN6Q171"/>
<proteinExistence type="predicted"/>
<dbReference type="PANTHER" id="PTHR33112">
    <property type="entry name" value="DOMAIN PROTEIN, PUTATIVE-RELATED"/>
    <property type="match status" value="1"/>
</dbReference>
<comment type="caution">
    <text evidence="2">The sequence shown here is derived from an EMBL/GenBank/DDBJ whole genome shotgun (WGS) entry which is preliminary data.</text>
</comment>
<evidence type="ECO:0000259" key="1">
    <source>
        <dbReference type="Pfam" id="PF06985"/>
    </source>
</evidence>
<gene>
    <name evidence="2" type="ORF">N658DRAFT_485895</name>
</gene>
<protein>
    <recommendedName>
        <fullName evidence="1">Heterokaryon incompatibility domain-containing protein</fullName>
    </recommendedName>
</protein>
<dbReference type="Proteomes" id="UP001305647">
    <property type="component" value="Unassembled WGS sequence"/>
</dbReference>
<dbReference type="InterPro" id="IPR010730">
    <property type="entry name" value="HET"/>
</dbReference>
<evidence type="ECO:0000313" key="3">
    <source>
        <dbReference type="Proteomes" id="UP001305647"/>
    </source>
</evidence>
<dbReference type="Pfam" id="PF06985">
    <property type="entry name" value="HET"/>
    <property type="match status" value="1"/>
</dbReference>